<dbReference type="EMBL" id="CM055093">
    <property type="protein sequence ID" value="KAJ7565497.1"/>
    <property type="molecule type" value="Genomic_DNA"/>
</dbReference>
<protein>
    <submittedName>
        <fullName evidence="1">Uncharacterized protein</fullName>
    </submittedName>
</protein>
<comment type="caution">
    <text evidence="1">The sequence shown here is derived from an EMBL/GenBank/DDBJ whole genome shotgun (WGS) entry which is preliminary data.</text>
</comment>
<accession>A0ACC2EG93</accession>
<dbReference type="Proteomes" id="UP001162992">
    <property type="component" value="Chromosome 2"/>
</dbReference>
<organism evidence="1 2">
    <name type="scientific">Diphasiastrum complanatum</name>
    <name type="common">Issler's clubmoss</name>
    <name type="synonym">Lycopodium complanatum</name>
    <dbReference type="NCBI Taxonomy" id="34168"/>
    <lineage>
        <taxon>Eukaryota</taxon>
        <taxon>Viridiplantae</taxon>
        <taxon>Streptophyta</taxon>
        <taxon>Embryophyta</taxon>
        <taxon>Tracheophyta</taxon>
        <taxon>Lycopodiopsida</taxon>
        <taxon>Lycopodiales</taxon>
        <taxon>Lycopodiaceae</taxon>
        <taxon>Lycopodioideae</taxon>
        <taxon>Diphasiastrum</taxon>
    </lineage>
</organism>
<gene>
    <name evidence="1" type="ORF">O6H91_02G063300</name>
</gene>
<evidence type="ECO:0000313" key="1">
    <source>
        <dbReference type="EMBL" id="KAJ7565497.1"/>
    </source>
</evidence>
<reference evidence="2" key="1">
    <citation type="journal article" date="2024" name="Proc. Natl. Acad. Sci. U.S.A.">
        <title>Extraordinary preservation of gene collinearity over three hundred million years revealed in homosporous lycophytes.</title>
        <authorList>
            <person name="Li C."/>
            <person name="Wickell D."/>
            <person name="Kuo L.Y."/>
            <person name="Chen X."/>
            <person name="Nie B."/>
            <person name="Liao X."/>
            <person name="Peng D."/>
            <person name="Ji J."/>
            <person name="Jenkins J."/>
            <person name="Williams M."/>
            <person name="Shu S."/>
            <person name="Plott C."/>
            <person name="Barry K."/>
            <person name="Rajasekar S."/>
            <person name="Grimwood J."/>
            <person name="Han X."/>
            <person name="Sun S."/>
            <person name="Hou Z."/>
            <person name="He W."/>
            <person name="Dai G."/>
            <person name="Sun C."/>
            <person name="Schmutz J."/>
            <person name="Leebens-Mack J.H."/>
            <person name="Li F.W."/>
            <person name="Wang L."/>
        </authorList>
    </citation>
    <scope>NUCLEOTIDE SEQUENCE [LARGE SCALE GENOMIC DNA]</scope>
    <source>
        <strain evidence="2">cv. PW_Plant_1</strain>
    </source>
</reference>
<proteinExistence type="predicted"/>
<sequence>MYSSTGPVQCPADKTCSKWVQRYLRDCVCDVKDDISLVMGLMSMVSWGVAEVPQIITNFKEKSTDGVSVTFLMTWIIGDLFNLAGCYLEKETLPTQLYVAVLYTMTTIVLMAQTIYYDHISKAKLRYAATAQPSLEEQQKLQQEKACALPQTINDQKSVSSASSIGTIQSPVSHQTTPSRQSYYISARFLARSHTPTAASLLADACAFGSEGHDSSFLLPQSYRRSSVVPIPVPRSAPVGKSNAALLRTVASGVLLIGGFHLRTTFLANGQTATQQTVVAIRGRRILQLFGQTQIGSSMITSQERFSGTNVPEILGWLMAAIYMSGRLPQIWLNITRKTVEGLNPLMFVFALLGNVTYVGSILVRTVDWSRLKPNLPWLVDAGICVVLDLCILLQCLYYYAKARRSDDDYELMK</sequence>
<name>A0ACC2EG93_DIPCM</name>
<keyword evidence="2" id="KW-1185">Reference proteome</keyword>
<evidence type="ECO:0000313" key="2">
    <source>
        <dbReference type="Proteomes" id="UP001162992"/>
    </source>
</evidence>